<keyword evidence="1" id="KW-0732">Signal</keyword>
<proteinExistence type="predicted"/>
<dbReference type="EMBL" id="BFFO01000001">
    <property type="protein sequence ID" value="GBG96139.1"/>
    <property type="molecule type" value="Genomic_DNA"/>
</dbReference>
<organism evidence="2 3">
    <name type="scientific">Lactococcus termiticola</name>
    <dbReference type="NCBI Taxonomy" id="2169526"/>
    <lineage>
        <taxon>Bacteria</taxon>
        <taxon>Bacillati</taxon>
        <taxon>Bacillota</taxon>
        <taxon>Bacilli</taxon>
        <taxon>Lactobacillales</taxon>
        <taxon>Streptococcaceae</taxon>
        <taxon>Lactococcus</taxon>
    </lineage>
</organism>
<accession>A0A2R5HDJ7</accession>
<dbReference type="OrthoDB" id="2991472at2"/>
<sequence>MKIKQIALASLAVGTLLVSLGLPVSQVAQANSVQNSYQLNKPGPAKLTYEEVLASEVDLKDIYLINGIAFDKNGNAVVEHYGESQNRGKYSWLVKAIRNIYHRLPGFVKSTIKKYVGLEGFLNLIDKATGSVEDAIFWACKQVGMPDWLAWTVTKAITLLVL</sequence>
<evidence type="ECO:0000313" key="2">
    <source>
        <dbReference type="EMBL" id="GBG96139.1"/>
    </source>
</evidence>
<dbReference type="AlphaFoldDB" id="A0A2R5HDJ7"/>
<dbReference type="Proteomes" id="UP000245021">
    <property type="component" value="Unassembled WGS sequence"/>
</dbReference>
<gene>
    <name evidence="2" type="ORF">NtB2_00244</name>
</gene>
<feature type="signal peptide" evidence="1">
    <location>
        <begin position="1"/>
        <end position="30"/>
    </location>
</feature>
<keyword evidence="3" id="KW-1185">Reference proteome</keyword>
<name>A0A2R5HDJ7_9LACT</name>
<dbReference type="RefSeq" id="WP_109245115.1">
    <property type="nucleotide sequence ID" value="NZ_BFFO01000001.1"/>
</dbReference>
<protein>
    <submittedName>
        <fullName evidence="2">Uncharacterized protein</fullName>
    </submittedName>
</protein>
<evidence type="ECO:0000313" key="3">
    <source>
        <dbReference type="Proteomes" id="UP000245021"/>
    </source>
</evidence>
<evidence type="ECO:0000256" key="1">
    <source>
        <dbReference type="SAM" id="SignalP"/>
    </source>
</evidence>
<reference evidence="2 3" key="1">
    <citation type="journal article" date="2018" name="Genome Announc.">
        <title>Draft Genome Sequence of Lactococcus sp. Strain NtB2 (JCM 32569), Isolated from the Gut of the Higher Termite Nasutitermes takasagoensis.</title>
        <authorList>
            <person name="Noda S."/>
            <person name="Aihara C."/>
            <person name="Yuki M."/>
            <person name="Ohkuma M."/>
        </authorList>
    </citation>
    <scope>NUCLEOTIDE SEQUENCE [LARGE SCALE GENOMIC DNA]</scope>
    <source>
        <strain evidence="2 3">NtB2</strain>
    </source>
</reference>
<feature type="chain" id="PRO_5015350382" evidence="1">
    <location>
        <begin position="31"/>
        <end position="162"/>
    </location>
</feature>
<comment type="caution">
    <text evidence="2">The sequence shown here is derived from an EMBL/GenBank/DDBJ whole genome shotgun (WGS) entry which is preliminary data.</text>
</comment>